<dbReference type="GO" id="GO:0006302">
    <property type="term" value="P:double-strand break repair"/>
    <property type="evidence" value="ECO:0007669"/>
    <property type="project" value="TreeGrafter"/>
</dbReference>
<gene>
    <name evidence="6 9" type="primary">recF</name>
    <name evidence="9" type="ORF">A1232T_01371</name>
</gene>
<evidence type="ECO:0000256" key="6">
    <source>
        <dbReference type="HAMAP-Rule" id="MF_00365"/>
    </source>
</evidence>
<organism evidence="9 10">
    <name type="scientific">Psychrobacter piechaudii</name>
    <dbReference type="NCBI Taxonomy" id="1945521"/>
    <lineage>
        <taxon>Bacteria</taxon>
        <taxon>Pseudomonadati</taxon>
        <taxon>Pseudomonadota</taxon>
        <taxon>Gammaproteobacteria</taxon>
        <taxon>Moraxellales</taxon>
        <taxon>Moraxellaceae</taxon>
        <taxon>Psychrobacter</taxon>
    </lineage>
</organism>
<dbReference type="STRING" id="1945521.A1232T_01371"/>
<dbReference type="SUPFAM" id="SSF52540">
    <property type="entry name" value="P-loop containing nucleoside triphosphate hydrolases"/>
    <property type="match status" value="1"/>
</dbReference>
<keyword evidence="1 6" id="KW-0963">Cytoplasm</keyword>
<protein>
    <recommendedName>
        <fullName evidence="6">DNA replication and repair protein RecF</fullName>
    </recommendedName>
</protein>
<accession>A0A1R4GUQ4</accession>
<evidence type="ECO:0000256" key="3">
    <source>
        <dbReference type="ARBA" id="ARBA00022741"/>
    </source>
</evidence>
<dbReference type="Pfam" id="PF02463">
    <property type="entry name" value="SMC_N"/>
    <property type="match status" value="1"/>
</dbReference>
<feature type="domain" description="RecF/RecN/SMC N-terminal" evidence="8">
    <location>
        <begin position="1"/>
        <end position="422"/>
    </location>
</feature>
<keyword evidence="4 6" id="KW-0067">ATP-binding</keyword>
<dbReference type="GO" id="GO:0005737">
    <property type="term" value="C:cytoplasm"/>
    <property type="evidence" value="ECO:0007669"/>
    <property type="project" value="UniProtKB-SubCell"/>
</dbReference>
<dbReference type="InterPro" id="IPR003395">
    <property type="entry name" value="RecF/RecN/SMC_N"/>
</dbReference>
<dbReference type="InterPro" id="IPR042174">
    <property type="entry name" value="RecF_2"/>
</dbReference>
<dbReference type="PANTHER" id="PTHR32182:SF0">
    <property type="entry name" value="DNA REPLICATION AND REPAIR PROTEIN RECF"/>
    <property type="match status" value="1"/>
</dbReference>
<evidence type="ECO:0000313" key="9">
    <source>
        <dbReference type="EMBL" id="SJM71844.1"/>
    </source>
</evidence>
<keyword evidence="6" id="KW-0234">DNA repair</keyword>
<evidence type="ECO:0000313" key="10">
    <source>
        <dbReference type="Proteomes" id="UP000188357"/>
    </source>
</evidence>
<keyword evidence="6" id="KW-0227">DNA damage</keyword>
<dbReference type="AlphaFoldDB" id="A0A1R4GUQ4"/>
<dbReference type="PANTHER" id="PTHR32182">
    <property type="entry name" value="DNA REPLICATION AND REPAIR PROTEIN RECF"/>
    <property type="match status" value="1"/>
</dbReference>
<evidence type="ECO:0000256" key="4">
    <source>
        <dbReference type="ARBA" id="ARBA00022840"/>
    </source>
</evidence>
<keyword evidence="2 6" id="KW-0235">DNA replication</keyword>
<evidence type="ECO:0000256" key="7">
    <source>
        <dbReference type="SAM" id="MobiDB-lite"/>
    </source>
</evidence>
<dbReference type="EMBL" id="FUGE01000138">
    <property type="protein sequence ID" value="SJM71844.1"/>
    <property type="molecule type" value="Genomic_DNA"/>
</dbReference>
<feature type="compositionally biased region" description="Polar residues" evidence="7">
    <location>
        <begin position="276"/>
        <end position="305"/>
    </location>
</feature>
<dbReference type="OrthoDB" id="9803889at2"/>
<dbReference type="GO" id="GO:0005524">
    <property type="term" value="F:ATP binding"/>
    <property type="evidence" value="ECO:0007669"/>
    <property type="project" value="UniProtKB-UniRule"/>
</dbReference>
<dbReference type="InterPro" id="IPR027417">
    <property type="entry name" value="P-loop_NTPase"/>
</dbReference>
<evidence type="ECO:0000256" key="1">
    <source>
        <dbReference type="ARBA" id="ARBA00022490"/>
    </source>
</evidence>
<feature type="region of interest" description="Disordered" evidence="7">
    <location>
        <begin position="276"/>
        <end position="313"/>
    </location>
</feature>
<dbReference type="HAMAP" id="MF_00365">
    <property type="entry name" value="RecF"/>
    <property type="match status" value="1"/>
</dbReference>
<keyword evidence="3 6" id="KW-0547">Nucleotide-binding</keyword>
<evidence type="ECO:0000259" key="8">
    <source>
        <dbReference type="Pfam" id="PF02463"/>
    </source>
</evidence>
<keyword evidence="5 6" id="KW-0238">DNA-binding</keyword>
<dbReference type="NCBIfam" id="TIGR00611">
    <property type="entry name" value="recf"/>
    <property type="match status" value="1"/>
</dbReference>
<dbReference type="GO" id="GO:0009432">
    <property type="term" value="P:SOS response"/>
    <property type="evidence" value="ECO:0007669"/>
    <property type="project" value="UniProtKB-UniRule"/>
</dbReference>
<feature type="binding site" evidence="6">
    <location>
        <begin position="28"/>
        <end position="35"/>
    </location>
    <ligand>
        <name>ATP</name>
        <dbReference type="ChEBI" id="CHEBI:30616"/>
    </ligand>
</feature>
<dbReference type="RefSeq" id="WP_077451120.1">
    <property type="nucleotide sequence ID" value="NZ_FUGE01000138.1"/>
</dbReference>
<dbReference type="Proteomes" id="UP000188357">
    <property type="component" value="Unassembled WGS sequence"/>
</dbReference>
<comment type="similarity">
    <text evidence="6">Belongs to the RecF family.</text>
</comment>
<dbReference type="Gene3D" id="3.40.50.300">
    <property type="entry name" value="P-loop containing nucleotide triphosphate hydrolases"/>
    <property type="match status" value="2"/>
</dbReference>
<evidence type="ECO:0000256" key="2">
    <source>
        <dbReference type="ARBA" id="ARBA00022705"/>
    </source>
</evidence>
<name>A0A1R4GUQ4_9GAMM</name>
<proteinExistence type="inferred from homology"/>
<reference evidence="9 10" key="1">
    <citation type="submission" date="2017-02" db="EMBL/GenBank/DDBJ databases">
        <authorList>
            <person name="Peterson S.W."/>
        </authorList>
    </citation>
    <scope>NUCLEOTIDE SEQUENCE [LARGE SCALE GENOMIC DNA]</scope>
    <source>
        <strain evidence="9">Psychrobacter_piechaudii</strain>
    </source>
</reference>
<dbReference type="GO" id="GO:0000731">
    <property type="term" value="P:DNA synthesis involved in DNA repair"/>
    <property type="evidence" value="ECO:0007669"/>
    <property type="project" value="TreeGrafter"/>
</dbReference>
<keyword evidence="10" id="KW-1185">Reference proteome</keyword>
<sequence>MLTQLSVHQLRNLQAVHIQPGQCNVFIGANGSGKTSLLESLYLLSRGKSFRHHQPKRYISHHAPHTTVYAKFANGNSMAIQKAQDASSIMRLDQQAVYVQSALTKQLPTLLIDPSSMDILEIGSGSRRQLLDWITFHVKPGFHPQWLSYQRLLKQRNALLKQSPKLSSYQLQELAAWDKGLANHAALITHYRQQAFEEWQPLFNSLIQQLLPDYAPFIQLKFSAGYNTEVALDELLQQRLAQDCQMGYTRIGCHRADVQVLWVEDEVARQQVAAFQETSSQNAGSKNIGQQDTQLKSSEPQTSESRLAPEQPYQEEQGFYDLEEVGLLGNVREQAANVLSRGEKKLLITALKLSQLPLLATVKQGEADSAVISEDEVMPLVLLDDIAAELDERALTILLKSLSQLSCQVFITSLEPKIMVEIGHYWPQAKMFHVKQGQVTEEAIN</sequence>
<dbReference type="GO" id="GO:0006260">
    <property type="term" value="P:DNA replication"/>
    <property type="evidence" value="ECO:0007669"/>
    <property type="project" value="UniProtKB-UniRule"/>
</dbReference>
<comment type="function">
    <text evidence="6">The RecF protein is involved in DNA metabolism; it is required for DNA replication and normal SOS inducibility. RecF binds preferentially to single-stranded, linear DNA. It also seems to bind ATP.</text>
</comment>
<dbReference type="InterPro" id="IPR001238">
    <property type="entry name" value="DNA-binding_RecF"/>
</dbReference>
<evidence type="ECO:0000256" key="5">
    <source>
        <dbReference type="ARBA" id="ARBA00023125"/>
    </source>
</evidence>
<keyword evidence="6" id="KW-0742">SOS response</keyword>
<dbReference type="GO" id="GO:0003697">
    <property type="term" value="F:single-stranded DNA binding"/>
    <property type="evidence" value="ECO:0007669"/>
    <property type="project" value="UniProtKB-UniRule"/>
</dbReference>
<dbReference type="Gene3D" id="1.20.1050.90">
    <property type="entry name" value="RecF/RecN/SMC, N-terminal domain"/>
    <property type="match status" value="1"/>
</dbReference>
<comment type="subcellular location">
    <subcellularLocation>
        <location evidence="6">Cytoplasm</location>
    </subcellularLocation>
</comment>